<evidence type="ECO:0000256" key="5">
    <source>
        <dbReference type="ARBA" id="ARBA00023136"/>
    </source>
</evidence>
<evidence type="ECO:0000313" key="9">
    <source>
        <dbReference type="Proteomes" id="UP000683139"/>
    </source>
</evidence>
<evidence type="ECO:0000256" key="1">
    <source>
        <dbReference type="ARBA" id="ARBA00004651"/>
    </source>
</evidence>
<dbReference type="GO" id="GO:0005886">
    <property type="term" value="C:plasma membrane"/>
    <property type="evidence" value="ECO:0007669"/>
    <property type="project" value="UniProtKB-SubCell"/>
</dbReference>
<feature type="transmembrane region" description="Helical" evidence="6">
    <location>
        <begin position="311"/>
        <end position="333"/>
    </location>
</feature>
<gene>
    <name evidence="8" type="primary">yhaP</name>
    <name evidence="8" type="ORF">J40TS1_22820</name>
</gene>
<keyword evidence="2" id="KW-1003">Cell membrane</keyword>
<dbReference type="PANTHER" id="PTHR30294">
    <property type="entry name" value="MEMBRANE COMPONENT OF ABC TRANSPORTER YHHJ-RELATED"/>
    <property type="match status" value="1"/>
</dbReference>
<evidence type="ECO:0000256" key="4">
    <source>
        <dbReference type="ARBA" id="ARBA00022989"/>
    </source>
</evidence>
<dbReference type="InterPro" id="IPR051449">
    <property type="entry name" value="ABC-2_transporter_component"/>
</dbReference>
<organism evidence="8 9">
    <name type="scientific">Paenibacillus montaniterrae</name>
    <dbReference type="NCBI Taxonomy" id="429341"/>
    <lineage>
        <taxon>Bacteria</taxon>
        <taxon>Bacillati</taxon>
        <taxon>Bacillota</taxon>
        <taxon>Bacilli</taxon>
        <taxon>Bacillales</taxon>
        <taxon>Paenibacillaceae</taxon>
        <taxon>Paenibacillus</taxon>
    </lineage>
</organism>
<dbReference type="GO" id="GO:0140359">
    <property type="term" value="F:ABC-type transporter activity"/>
    <property type="evidence" value="ECO:0007669"/>
    <property type="project" value="InterPro"/>
</dbReference>
<feature type="domain" description="ABC-2 type transporter transmembrane" evidence="7">
    <location>
        <begin position="31"/>
        <end position="420"/>
    </location>
</feature>
<protein>
    <recommendedName>
        <fullName evidence="7">ABC-2 type transporter transmembrane domain-containing protein</fullName>
    </recommendedName>
</protein>
<comment type="caution">
    <text evidence="8">The sequence shown here is derived from an EMBL/GenBank/DDBJ whole genome shotgun (WGS) entry which is preliminary data.</text>
</comment>
<dbReference type="PANTHER" id="PTHR30294:SF29">
    <property type="entry name" value="MULTIDRUG ABC TRANSPORTER PERMEASE YBHS-RELATED"/>
    <property type="match status" value="1"/>
</dbReference>
<sequence length="448" mass="48911">MKSLLDRLVSVMNNFGTVVRFTVMNKLKAKPFIISTIVFLLIISVVVNLPYIIMQFQGGGSDKVQTIGYIQDGAAPGSTTAQQLQQYFEAVEGSRLQLKSFPSSGDAAADEKTLRDALNNGELYSYLQFGEMTDSGFPEVIVKSEKLLDDSISNQIEAALHIIRQSNVLAQSGLSEQQLNELQAPIVVEAVQIKGSMSGEDGDSAISAAEQGVNMGIIYFLIIFLFMAVMISGQMIASEVTAEKSSRVMEVLITSVSPLTSMFGKITGMFLIVLIQLASYIAVALLNISLPHNAEMLQGLSIDLSVVDPMLIIFAILYFLFGFFLFATLYAALGSIVSRTEDLGSAVMPMTFISLAGFYIAIFSIATPDSMLVKICSHIPLFSPFVMILRAGLTNIPTWEVFVSLGILVVTIYLAVVFSAKIYRTGVLMYGKRPSFKELRKAMKAYKI</sequence>
<feature type="transmembrane region" description="Helical" evidence="6">
    <location>
        <begin position="266"/>
        <end position="290"/>
    </location>
</feature>
<dbReference type="Pfam" id="PF12698">
    <property type="entry name" value="ABC2_membrane_3"/>
    <property type="match status" value="1"/>
</dbReference>
<comment type="subcellular location">
    <subcellularLocation>
        <location evidence="1">Cell membrane</location>
        <topology evidence="1">Multi-pass membrane protein</topology>
    </subcellularLocation>
</comment>
<proteinExistence type="predicted"/>
<keyword evidence="5 6" id="KW-0472">Membrane</keyword>
<evidence type="ECO:0000256" key="2">
    <source>
        <dbReference type="ARBA" id="ARBA00022475"/>
    </source>
</evidence>
<feature type="transmembrane region" description="Helical" evidence="6">
    <location>
        <begin position="401"/>
        <end position="423"/>
    </location>
</feature>
<dbReference type="RefSeq" id="WP_246563430.1">
    <property type="nucleotide sequence ID" value="NZ_BOSE01000003.1"/>
</dbReference>
<evidence type="ECO:0000256" key="3">
    <source>
        <dbReference type="ARBA" id="ARBA00022692"/>
    </source>
</evidence>
<feature type="transmembrane region" description="Helical" evidence="6">
    <location>
        <begin position="32"/>
        <end position="53"/>
    </location>
</feature>
<evidence type="ECO:0000256" key="6">
    <source>
        <dbReference type="SAM" id="Phobius"/>
    </source>
</evidence>
<dbReference type="EMBL" id="BOSE01000003">
    <property type="protein sequence ID" value="GIP16640.1"/>
    <property type="molecule type" value="Genomic_DNA"/>
</dbReference>
<dbReference type="Proteomes" id="UP000683139">
    <property type="component" value="Unassembled WGS sequence"/>
</dbReference>
<keyword evidence="9" id="KW-1185">Reference proteome</keyword>
<accession>A0A920CXS8</accession>
<feature type="transmembrane region" description="Helical" evidence="6">
    <location>
        <begin position="217"/>
        <end position="237"/>
    </location>
</feature>
<keyword evidence="3 6" id="KW-0812">Transmembrane</keyword>
<reference evidence="8" key="1">
    <citation type="submission" date="2021-03" db="EMBL/GenBank/DDBJ databases">
        <title>Antimicrobial resistance genes in bacteria isolated from Japanese honey, and their potential for conferring macrolide and lincosamide resistance in the American foulbrood pathogen Paenibacillus larvae.</title>
        <authorList>
            <person name="Okamoto M."/>
            <person name="Kumagai M."/>
            <person name="Kanamori H."/>
            <person name="Takamatsu D."/>
        </authorList>
    </citation>
    <scope>NUCLEOTIDE SEQUENCE</scope>
    <source>
        <strain evidence="8">J40TS1</strain>
    </source>
</reference>
<evidence type="ECO:0000259" key="7">
    <source>
        <dbReference type="Pfam" id="PF12698"/>
    </source>
</evidence>
<dbReference type="AlphaFoldDB" id="A0A920CXS8"/>
<feature type="transmembrane region" description="Helical" evidence="6">
    <location>
        <begin position="372"/>
        <end position="389"/>
    </location>
</feature>
<keyword evidence="4 6" id="KW-1133">Transmembrane helix</keyword>
<name>A0A920CXS8_9BACL</name>
<feature type="transmembrane region" description="Helical" evidence="6">
    <location>
        <begin position="345"/>
        <end position="365"/>
    </location>
</feature>
<evidence type="ECO:0000313" key="8">
    <source>
        <dbReference type="EMBL" id="GIP16640.1"/>
    </source>
</evidence>
<dbReference type="InterPro" id="IPR013525">
    <property type="entry name" value="ABC2_TM"/>
</dbReference>